<keyword evidence="1" id="KW-0677">Repeat</keyword>
<evidence type="ECO:0008006" key="7">
    <source>
        <dbReference type="Google" id="ProtNLM"/>
    </source>
</evidence>
<dbReference type="InterPro" id="IPR054471">
    <property type="entry name" value="GPIID_WHD"/>
</dbReference>
<feature type="repeat" description="ANK" evidence="2">
    <location>
        <begin position="1050"/>
        <end position="1079"/>
    </location>
</feature>
<evidence type="ECO:0000259" key="4">
    <source>
        <dbReference type="Pfam" id="PF24883"/>
    </source>
</evidence>
<keyword evidence="2" id="KW-0040">ANK repeat</keyword>
<dbReference type="Gene3D" id="1.25.40.20">
    <property type="entry name" value="Ankyrin repeat-containing domain"/>
    <property type="match status" value="3"/>
</dbReference>
<accession>A0ABR3GFH3</accession>
<feature type="repeat" description="ANK" evidence="2">
    <location>
        <begin position="948"/>
        <end position="980"/>
    </location>
</feature>
<dbReference type="Pfam" id="PF22939">
    <property type="entry name" value="WHD_GPIID"/>
    <property type="match status" value="1"/>
</dbReference>
<evidence type="ECO:0000313" key="5">
    <source>
        <dbReference type="EMBL" id="KAL0634301.1"/>
    </source>
</evidence>
<evidence type="ECO:0000259" key="3">
    <source>
        <dbReference type="Pfam" id="PF22939"/>
    </source>
</evidence>
<evidence type="ECO:0000256" key="2">
    <source>
        <dbReference type="PROSITE-ProRule" id="PRU00023"/>
    </source>
</evidence>
<dbReference type="EMBL" id="JBBBZM010000098">
    <property type="protein sequence ID" value="KAL0634301.1"/>
    <property type="molecule type" value="Genomic_DNA"/>
</dbReference>
<dbReference type="InterPro" id="IPR027417">
    <property type="entry name" value="P-loop_NTPase"/>
</dbReference>
<feature type="repeat" description="ANK" evidence="2">
    <location>
        <begin position="915"/>
        <end position="947"/>
    </location>
</feature>
<organism evidence="5 6">
    <name type="scientific">Discina gigas</name>
    <dbReference type="NCBI Taxonomy" id="1032678"/>
    <lineage>
        <taxon>Eukaryota</taxon>
        <taxon>Fungi</taxon>
        <taxon>Dikarya</taxon>
        <taxon>Ascomycota</taxon>
        <taxon>Pezizomycotina</taxon>
        <taxon>Pezizomycetes</taxon>
        <taxon>Pezizales</taxon>
        <taxon>Discinaceae</taxon>
        <taxon>Discina</taxon>
    </lineage>
</organism>
<dbReference type="SUPFAM" id="SSF52540">
    <property type="entry name" value="P-loop containing nucleoside triphosphate hydrolases"/>
    <property type="match status" value="1"/>
</dbReference>
<feature type="repeat" description="ANK" evidence="2">
    <location>
        <begin position="850"/>
        <end position="882"/>
    </location>
</feature>
<dbReference type="InterPro" id="IPR056884">
    <property type="entry name" value="NPHP3-like_N"/>
</dbReference>
<dbReference type="Pfam" id="PF00023">
    <property type="entry name" value="Ank"/>
    <property type="match status" value="1"/>
</dbReference>
<feature type="domain" description="Nephrocystin 3-like N-terminal" evidence="4">
    <location>
        <begin position="332"/>
        <end position="499"/>
    </location>
</feature>
<dbReference type="SMART" id="SM00248">
    <property type="entry name" value="ANK"/>
    <property type="match status" value="9"/>
</dbReference>
<dbReference type="Proteomes" id="UP001447188">
    <property type="component" value="Unassembled WGS sequence"/>
</dbReference>
<dbReference type="Pfam" id="PF12796">
    <property type="entry name" value="Ank_2"/>
    <property type="match status" value="3"/>
</dbReference>
<keyword evidence="6" id="KW-1185">Reference proteome</keyword>
<evidence type="ECO:0000256" key="1">
    <source>
        <dbReference type="ARBA" id="ARBA00022737"/>
    </source>
</evidence>
<gene>
    <name evidence="5" type="ORF">Q9L58_006767</name>
</gene>
<reference evidence="5 6" key="1">
    <citation type="submission" date="2024-02" db="EMBL/GenBank/DDBJ databases">
        <title>Discinaceae phylogenomics.</title>
        <authorList>
            <person name="Dirks A.C."/>
            <person name="James T.Y."/>
        </authorList>
    </citation>
    <scope>NUCLEOTIDE SEQUENCE [LARGE SCALE GENOMIC DNA]</scope>
    <source>
        <strain evidence="5 6">ACD0624</strain>
    </source>
</reference>
<dbReference type="PANTHER" id="PTHR10039">
    <property type="entry name" value="AMELOGENIN"/>
    <property type="match status" value="1"/>
</dbReference>
<proteinExistence type="predicted"/>
<protein>
    <recommendedName>
        <fullName evidence="7">NACHT domain-containing protein</fullName>
    </recommendedName>
</protein>
<dbReference type="Gene3D" id="3.40.50.300">
    <property type="entry name" value="P-loop containing nucleotide triphosphate hydrolases"/>
    <property type="match status" value="1"/>
</dbReference>
<evidence type="ECO:0000313" key="6">
    <source>
        <dbReference type="Proteomes" id="UP001447188"/>
    </source>
</evidence>
<feature type="domain" description="GPI inositol-deacylase winged helix" evidence="3">
    <location>
        <begin position="615"/>
        <end position="691"/>
    </location>
</feature>
<sequence length="1112" mass="122564">MKVNTLNFVSYWGLGKAAKVPDLLALLLAVQSHQITKYSSTSTLLAISVLPTALGTLAVPIGSAEISPVPIVITKPQDPAFALAIKQHIAALSPEEQQAFDTGAEISPQALIARVQEFDRLHSEGSRLRSCATKVDGFLKILDQYLKPLAICIGNSQEISSLVVGGVKLIVDLGMRFTSFFSKLAEMMERMAGHLEYVTEYGERFINYPKVQSALCDVYGDILEFCKGARNVFIDKLGGQGRWVSFRVLLRVMWEPFELEFDAINLRFDDHVQIMIRTAGILEHKRLYSKELLEAREKENCERQEVLEWLAGLSGINFDEDHDRIFKRRHPDTGNWLVESDRFKEWIDGTGSCLLWCHGNPGVGKSVLASLVLEMVSDKYALDDRNGIAFIYFNFQDVQKSTNILATLIKQLCRKKKVLPDHLKRFYKSYTRNVEIPSYEKLQAQLIQLSKSFDQVFFVVDAMDESGDRENFLPLITTLAQESITQQSPCHFKVFVTSRREKDIVASFTKESFPTIEIEAMKVDADIATYVKSQIENREDSECDIDQILKDKIQNSLVSQSNGMFLWVRYQLDYIYAQPSTQDIELALNSLPRDMNATYYRILENINKQSPAMINLAKRALLWVLTARRPLTVKELTAAVAIETTTRRVKDLRSIKGQTILNACGNFLMIDSKDLVRPVHYSVQEFLSSTDSLSAIEYPTLHQQYQFFPPEANADLAQYCIQFFLFEGFQPQLLDTRRAEPENYILSFWDSHIFAAPTVMPGRLKDILSTLLLADELILYNIFYPRFGRVPGNLSVVDFCSAFGILQILAESTVITESKEALHFAAGGGLIASIQTLLDLGFAIDTFDSKGAQPLSYAALHGHELAVKLFLNLGANVNAQGGVYGNALQAAASNGHIAIVEMLFNGSDVNAQGGYYGNALQGAASHGHIAIVEMLLNNGSDVNAQGGEYGNALQAAAEGGHIAMVEMLFNNGADINAQGGYYGSALQAAASYGHIAIVEMLLNNGADINAQGGHYGNALQAAAEGGHIATVEMLLNNGADINAQGGCYGNALQAAAYGGHIAMVKLLLNNRADINAQGGDYGNALQAATDAGEKEVVEFLIQSGAQGTVVEK</sequence>
<feature type="repeat" description="ANK" evidence="2">
    <location>
        <begin position="1014"/>
        <end position="1046"/>
    </location>
</feature>
<dbReference type="SUPFAM" id="SSF48403">
    <property type="entry name" value="Ankyrin repeat"/>
    <property type="match status" value="1"/>
</dbReference>
<dbReference type="Pfam" id="PF24883">
    <property type="entry name" value="NPHP3_N"/>
    <property type="match status" value="1"/>
</dbReference>
<name>A0ABR3GFH3_9PEZI</name>
<feature type="repeat" description="ANK" evidence="2">
    <location>
        <begin position="817"/>
        <end position="849"/>
    </location>
</feature>
<dbReference type="PANTHER" id="PTHR10039:SF15">
    <property type="entry name" value="NACHT DOMAIN-CONTAINING PROTEIN"/>
    <property type="match status" value="1"/>
</dbReference>
<dbReference type="PROSITE" id="PS50088">
    <property type="entry name" value="ANK_REPEAT"/>
    <property type="match status" value="7"/>
</dbReference>
<comment type="caution">
    <text evidence="5">The sequence shown here is derived from an EMBL/GenBank/DDBJ whole genome shotgun (WGS) entry which is preliminary data.</text>
</comment>
<feature type="repeat" description="ANK" evidence="2">
    <location>
        <begin position="981"/>
        <end position="1013"/>
    </location>
</feature>
<dbReference type="InterPro" id="IPR002110">
    <property type="entry name" value="Ankyrin_rpt"/>
</dbReference>
<dbReference type="InterPro" id="IPR036770">
    <property type="entry name" value="Ankyrin_rpt-contain_sf"/>
</dbReference>
<dbReference type="PROSITE" id="PS50297">
    <property type="entry name" value="ANK_REP_REGION"/>
    <property type="match status" value="5"/>
</dbReference>